<dbReference type="EnsemblBacteria" id="AAS96391">
    <property type="protein sequence ID" value="AAS96391"/>
    <property type="gene ID" value="DVU_1915"/>
</dbReference>
<protein>
    <submittedName>
        <fullName evidence="1">Uncharacterized protein</fullName>
    </submittedName>
</protein>
<dbReference type="Proteomes" id="UP000002194">
    <property type="component" value="Chromosome"/>
</dbReference>
<dbReference type="PaxDb" id="882-DVU_1915"/>
<keyword evidence="2" id="KW-1185">Reference proteome</keyword>
<evidence type="ECO:0000313" key="1">
    <source>
        <dbReference type="EMBL" id="AAS96391.1"/>
    </source>
</evidence>
<organism evidence="1 2">
    <name type="scientific">Nitratidesulfovibrio vulgaris (strain ATCC 29579 / DSM 644 / CCUG 34227 / NCIMB 8303 / VKM B-1760 / Hildenborough)</name>
    <name type="common">Desulfovibrio vulgaris</name>
    <dbReference type="NCBI Taxonomy" id="882"/>
    <lineage>
        <taxon>Bacteria</taxon>
        <taxon>Pseudomonadati</taxon>
        <taxon>Thermodesulfobacteriota</taxon>
        <taxon>Desulfovibrionia</taxon>
        <taxon>Desulfovibrionales</taxon>
        <taxon>Desulfovibrionaceae</taxon>
        <taxon>Nitratidesulfovibrio</taxon>
    </lineage>
</organism>
<evidence type="ECO:0000313" key="2">
    <source>
        <dbReference type="Proteomes" id="UP000002194"/>
    </source>
</evidence>
<reference evidence="1 2" key="1">
    <citation type="journal article" date="2004" name="Nat. Biotechnol.">
        <title>The genome sequence of the anaerobic, sulfate-reducing bacterium Desulfovibrio vulgaris Hildenborough.</title>
        <authorList>
            <person name="Heidelberg J.F."/>
            <person name="Seshadri R."/>
            <person name="Haveman S.A."/>
            <person name="Hemme C.L."/>
            <person name="Paulsen I.T."/>
            <person name="Kolonay J.F."/>
            <person name="Eisen J.A."/>
            <person name="Ward N."/>
            <person name="Methe B."/>
            <person name="Brinkac L.M."/>
            <person name="Daugherty S.C."/>
            <person name="Deboy R.T."/>
            <person name="Dodson R.J."/>
            <person name="Durkin A.S."/>
            <person name="Madupu R."/>
            <person name="Nelson W.C."/>
            <person name="Sullivan S.A."/>
            <person name="Fouts D."/>
            <person name="Haft D.H."/>
            <person name="Selengut J."/>
            <person name="Peterson J.D."/>
            <person name="Davidsen T.M."/>
            <person name="Zafar N."/>
            <person name="Zhou L."/>
            <person name="Radune D."/>
            <person name="Dimitrov G."/>
            <person name="Hance M."/>
            <person name="Tran K."/>
            <person name="Khouri H."/>
            <person name="Gill J."/>
            <person name="Utterback T.R."/>
            <person name="Feldblyum T.V."/>
            <person name="Wall J.D."/>
            <person name="Voordouw G."/>
            <person name="Fraser C.M."/>
        </authorList>
    </citation>
    <scope>NUCLEOTIDE SEQUENCE [LARGE SCALE GENOMIC DNA]</scope>
    <source>
        <strain evidence="2">ATCC 29579 / DSM 644 / NCIMB 8303 / VKM B-1760 / Hildenborough</strain>
    </source>
</reference>
<dbReference type="AlphaFoldDB" id="Q72AS6"/>
<accession>Q72AS6</accession>
<dbReference type="EMBL" id="AE017285">
    <property type="protein sequence ID" value="AAS96391.1"/>
    <property type="molecule type" value="Genomic_DNA"/>
</dbReference>
<dbReference type="HOGENOM" id="CLU_2422185_0_0_7"/>
<sequence>MSDLCHSRKVGAKKACDRWGKLFVKYIARIGGAAREDGQPPRSPPSAFVLVGGMSICGWGMVDEASTSTNTAVSWMSQECGGASEDALVGM</sequence>
<dbReference type="STRING" id="882.DVU_1915"/>
<dbReference type="KEGG" id="dvu:DVU_1915"/>
<gene>
    <name evidence="1" type="ordered locus">DVU_1915</name>
</gene>
<name>Q72AS6_NITV2</name>
<proteinExistence type="predicted"/>